<dbReference type="RefSeq" id="XP_037225597.1">
    <property type="nucleotide sequence ID" value="XM_037357687.1"/>
</dbReference>
<name>A0A8H6TE20_9AGAR</name>
<proteinExistence type="predicted"/>
<dbReference type="Gene3D" id="3.20.20.140">
    <property type="entry name" value="Metal-dependent hydrolases"/>
    <property type="match status" value="1"/>
</dbReference>
<dbReference type="InterPro" id="IPR052350">
    <property type="entry name" value="Metallo-dep_Lactonases"/>
</dbReference>
<evidence type="ECO:0000313" key="2">
    <source>
        <dbReference type="EMBL" id="KAF7315574.1"/>
    </source>
</evidence>
<keyword evidence="3" id="KW-1185">Reference proteome</keyword>
<gene>
    <name evidence="2" type="ORF">MIND_00072700</name>
</gene>
<dbReference type="InterPro" id="IPR032466">
    <property type="entry name" value="Metal_Hydrolase"/>
</dbReference>
<evidence type="ECO:0000256" key="1">
    <source>
        <dbReference type="SAM" id="MobiDB-lite"/>
    </source>
</evidence>
<accession>A0A8H6TE20</accession>
<feature type="region of interest" description="Disordered" evidence="1">
    <location>
        <begin position="1"/>
        <end position="49"/>
    </location>
</feature>
<evidence type="ECO:0008006" key="4">
    <source>
        <dbReference type="Google" id="ProtNLM"/>
    </source>
</evidence>
<dbReference type="AlphaFoldDB" id="A0A8H6TE20"/>
<dbReference type="PANTHER" id="PTHR43569:SF2">
    <property type="entry name" value="AMIDOHYDROLASE-RELATED DOMAIN-CONTAINING PROTEIN"/>
    <property type="match status" value="1"/>
</dbReference>
<dbReference type="Proteomes" id="UP000636479">
    <property type="component" value="Unassembled WGS sequence"/>
</dbReference>
<sequence>MNPPPSPGVGQRRKGPKTLPRLPLSAFSPPNSGTSERFPLPPSPSTVHPESIVDAHVLLTGTDATLADWKKEAGEALGGRVGGLVVALPDGQPDKLVAELKDSGLPIVSLMLPFSLESAQHEPLPSTSFPTSLYTTYSKTSPEAIASLNWALSQGKPVDIDVLAALPETAFEGLEELLSRAVVDVPSVPPIVVSSFLPPPHDLTLSIVKLMKHPSYQEFQAQAAALSLYPTLHVKFLPPVWDAPTPATPVDGATPSEGSKAQNEWKRRIKMYLGPVIEAFGYERIIFGSSPSPTSKSASAAGDWYEIARESLAELGVEQEVIDDVFAKTARKIYGASA</sequence>
<protein>
    <recommendedName>
        <fullName evidence="4">Aldolase</fullName>
    </recommendedName>
</protein>
<reference evidence="2" key="1">
    <citation type="submission" date="2020-05" db="EMBL/GenBank/DDBJ databases">
        <title>Mycena genomes resolve the evolution of fungal bioluminescence.</title>
        <authorList>
            <person name="Tsai I.J."/>
        </authorList>
    </citation>
    <scope>NUCLEOTIDE SEQUENCE</scope>
    <source>
        <strain evidence="2">171206Taipei</strain>
    </source>
</reference>
<evidence type="ECO:0000313" key="3">
    <source>
        <dbReference type="Proteomes" id="UP000636479"/>
    </source>
</evidence>
<dbReference type="PANTHER" id="PTHR43569">
    <property type="entry name" value="AMIDOHYDROLASE"/>
    <property type="match status" value="1"/>
</dbReference>
<dbReference type="GeneID" id="59340203"/>
<dbReference type="SUPFAM" id="SSF51556">
    <property type="entry name" value="Metallo-dependent hydrolases"/>
    <property type="match status" value="1"/>
</dbReference>
<dbReference type="EMBL" id="JACAZF010000001">
    <property type="protein sequence ID" value="KAF7315574.1"/>
    <property type="molecule type" value="Genomic_DNA"/>
</dbReference>
<comment type="caution">
    <text evidence="2">The sequence shown here is derived from an EMBL/GenBank/DDBJ whole genome shotgun (WGS) entry which is preliminary data.</text>
</comment>
<organism evidence="2 3">
    <name type="scientific">Mycena indigotica</name>
    <dbReference type="NCBI Taxonomy" id="2126181"/>
    <lineage>
        <taxon>Eukaryota</taxon>
        <taxon>Fungi</taxon>
        <taxon>Dikarya</taxon>
        <taxon>Basidiomycota</taxon>
        <taxon>Agaricomycotina</taxon>
        <taxon>Agaricomycetes</taxon>
        <taxon>Agaricomycetidae</taxon>
        <taxon>Agaricales</taxon>
        <taxon>Marasmiineae</taxon>
        <taxon>Mycenaceae</taxon>
        <taxon>Mycena</taxon>
    </lineage>
</organism>
<dbReference type="OrthoDB" id="2135488at2759"/>
<dbReference type="GO" id="GO:0016787">
    <property type="term" value="F:hydrolase activity"/>
    <property type="evidence" value="ECO:0007669"/>
    <property type="project" value="InterPro"/>
</dbReference>